<accession>A0A812L4B7</accession>
<reference evidence="1" key="1">
    <citation type="submission" date="2021-02" db="EMBL/GenBank/DDBJ databases">
        <authorList>
            <person name="Dougan E. K."/>
            <person name="Rhodes N."/>
            <person name="Thang M."/>
            <person name="Chan C."/>
        </authorList>
    </citation>
    <scope>NUCLEOTIDE SEQUENCE</scope>
</reference>
<dbReference type="AlphaFoldDB" id="A0A812L4B7"/>
<sequence length="177" mass="19033">MHRPPGLFTDWCIVETMQTACRGTSWVLAAAAGGDCAFAHFHKHSVVVDALTSSRSHQAHLTFFGCGRSEEKCAGHEAGSTDKGSNLSLADAGDFFQDKTLVQAKARFRPPRPNSQVCVTHGLYWPKALLDMLGVSTHATTPRPPTPPPNLIGVRHAGQYFHDHIGSSLDAASSPCE</sequence>
<dbReference type="Proteomes" id="UP000604046">
    <property type="component" value="Unassembled WGS sequence"/>
</dbReference>
<gene>
    <name evidence="1" type="ORF">SNAT2548_LOCUS10069</name>
</gene>
<organism evidence="1 2">
    <name type="scientific">Symbiodinium natans</name>
    <dbReference type="NCBI Taxonomy" id="878477"/>
    <lineage>
        <taxon>Eukaryota</taxon>
        <taxon>Sar</taxon>
        <taxon>Alveolata</taxon>
        <taxon>Dinophyceae</taxon>
        <taxon>Suessiales</taxon>
        <taxon>Symbiodiniaceae</taxon>
        <taxon>Symbiodinium</taxon>
    </lineage>
</organism>
<name>A0A812L4B7_9DINO</name>
<evidence type="ECO:0000313" key="2">
    <source>
        <dbReference type="Proteomes" id="UP000604046"/>
    </source>
</evidence>
<protein>
    <submittedName>
        <fullName evidence="1">Uncharacterized protein</fullName>
    </submittedName>
</protein>
<dbReference type="EMBL" id="CAJNDS010000813">
    <property type="protein sequence ID" value="CAE7235624.1"/>
    <property type="molecule type" value="Genomic_DNA"/>
</dbReference>
<evidence type="ECO:0000313" key="1">
    <source>
        <dbReference type="EMBL" id="CAE7235624.1"/>
    </source>
</evidence>
<comment type="caution">
    <text evidence="1">The sequence shown here is derived from an EMBL/GenBank/DDBJ whole genome shotgun (WGS) entry which is preliminary data.</text>
</comment>
<proteinExistence type="predicted"/>
<keyword evidence="2" id="KW-1185">Reference proteome</keyword>